<feature type="non-terminal residue" evidence="2">
    <location>
        <position position="86"/>
    </location>
</feature>
<proteinExistence type="predicted"/>
<keyword evidence="3" id="KW-1185">Reference proteome</keyword>
<evidence type="ECO:0000259" key="1">
    <source>
        <dbReference type="Pfam" id="PF00534"/>
    </source>
</evidence>
<dbReference type="EMBL" id="JAGETX010000140">
    <property type="protein sequence ID" value="MBO3273593.1"/>
    <property type="molecule type" value="Genomic_DNA"/>
</dbReference>
<dbReference type="InterPro" id="IPR001296">
    <property type="entry name" value="Glyco_trans_1"/>
</dbReference>
<reference evidence="2 3" key="1">
    <citation type="submission" date="2021-03" db="EMBL/GenBank/DDBJ databases">
        <authorList>
            <person name="Kim M.K."/>
        </authorList>
    </citation>
    <scope>NUCLEOTIDE SEQUENCE [LARGE SCALE GENOMIC DNA]</scope>
    <source>
        <strain evidence="2 3">BT507</strain>
    </source>
</reference>
<comment type="caution">
    <text evidence="2">The sequence shown here is derived from an EMBL/GenBank/DDBJ whole genome shotgun (WGS) entry which is preliminary data.</text>
</comment>
<evidence type="ECO:0000313" key="2">
    <source>
        <dbReference type="EMBL" id="MBO3273593.1"/>
    </source>
</evidence>
<dbReference type="Gene3D" id="3.40.50.2000">
    <property type="entry name" value="Glycogen Phosphorylase B"/>
    <property type="match status" value="1"/>
</dbReference>
<accession>A0ABS3TJL9</accession>
<evidence type="ECO:0000313" key="3">
    <source>
        <dbReference type="Proteomes" id="UP000670527"/>
    </source>
</evidence>
<dbReference type="Pfam" id="PF00534">
    <property type="entry name" value="Glycos_transf_1"/>
    <property type="match status" value="1"/>
</dbReference>
<dbReference type="SUPFAM" id="SSF53756">
    <property type="entry name" value="UDP-Glycosyltransferase/glycogen phosphorylase"/>
    <property type="match status" value="1"/>
</dbReference>
<gene>
    <name evidence="2" type="ORF">J4D97_23340</name>
</gene>
<sequence>ISNPLNTKNISVIPFPSANKLLIACVARLDCAFKGQDILLQVLSMAPWTGREYHLRLYGSGPHLEYLQSLIKMYNLQDKVTIEGHV</sequence>
<feature type="non-terminal residue" evidence="2">
    <location>
        <position position="1"/>
    </location>
</feature>
<feature type="domain" description="Glycosyl transferase family 1" evidence="1">
    <location>
        <begin position="17"/>
        <end position="85"/>
    </location>
</feature>
<protein>
    <submittedName>
        <fullName evidence="2">Glycosyltransferase</fullName>
    </submittedName>
</protein>
<dbReference type="Proteomes" id="UP000670527">
    <property type="component" value="Unassembled WGS sequence"/>
</dbReference>
<organism evidence="2 3">
    <name type="scientific">Hymenobacter defluvii</name>
    <dbReference type="NCBI Taxonomy" id="2054411"/>
    <lineage>
        <taxon>Bacteria</taxon>
        <taxon>Pseudomonadati</taxon>
        <taxon>Bacteroidota</taxon>
        <taxon>Cytophagia</taxon>
        <taxon>Cytophagales</taxon>
        <taxon>Hymenobacteraceae</taxon>
        <taxon>Hymenobacter</taxon>
    </lineage>
</organism>
<name>A0ABS3TJL9_9BACT</name>